<organism evidence="1 2">
    <name type="scientific">Pseudovibrio brasiliensis</name>
    <dbReference type="NCBI Taxonomy" id="1898042"/>
    <lineage>
        <taxon>Bacteria</taxon>
        <taxon>Pseudomonadati</taxon>
        <taxon>Pseudomonadota</taxon>
        <taxon>Alphaproteobacteria</taxon>
        <taxon>Hyphomicrobiales</taxon>
        <taxon>Stappiaceae</taxon>
        <taxon>Pseudovibrio</taxon>
    </lineage>
</organism>
<gene>
    <name evidence="1" type="ORF">KGB56_11295</name>
</gene>
<accession>A0ABX8AJY6</accession>
<dbReference type="Proteomes" id="UP000680706">
    <property type="component" value="Chromosome"/>
</dbReference>
<evidence type="ECO:0000313" key="2">
    <source>
        <dbReference type="Proteomes" id="UP000680706"/>
    </source>
</evidence>
<protein>
    <submittedName>
        <fullName evidence="1">Uncharacterized protein</fullName>
    </submittedName>
</protein>
<keyword evidence="2" id="KW-1185">Reference proteome</keyword>
<name>A0ABX8AJY6_9HYPH</name>
<dbReference type="EMBL" id="CP074126">
    <property type="protein sequence ID" value="QUS54024.1"/>
    <property type="molecule type" value="Genomic_DNA"/>
</dbReference>
<proteinExistence type="predicted"/>
<reference evidence="1 2" key="1">
    <citation type="journal article" date="2021" name="Angew. Chem. Int. Ed. Engl.">
        <title>A novel family of nonribosomal peptides modulate collective behavior in Pseudovibrio bacteria isolated from marine sponges.</title>
        <authorList>
            <person name="Ioca L.P."/>
            <person name="Dai Y."/>
            <person name="Kunakom S."/>
            <person name="Diaz-Espinosa J."/>
            <person name="Krunic A."/>
            <person name="Crnkovic C.M."/>
            <person name="Orjala J."/>
            <person name="Sanchez L.M."/>
            <person name="Ferreira A.G."/>
            <person name="Berlinck R.G.S."/>
            <person name="Eustaquio A.S."/>
        </authorList>
    </citation>
    <scope>NUCLEOTIDE SEQUENCE [LARGE SCALE GENOMIC DNA]</scope>
    <source>
        <strain evidence="1 2">Ab134</strain>
    </source>
</reference>
<sequence>MYETQPLSGAFLLTSNFMIEMSSGKRIQIRIDRDTLLQIAEEVRGSEAAMEALREGKRRHQEAHALGDISSPEPPAEYAVIYKIMNNYDVRYAGALGSEIIGYLQETLLP</sequence>
<evidence type="ECO:0000313" key="1">
    <source>
        <dbReference type="EMBL" id="QUS54024.1"/>
    </source>
</evidence>
<dbReference type="RefSeq" id="WP_075698589.1">
    <property type="nucleotide sequence ID" value="NZ_CP074126.1"/>
</dbReference>